<keyword evidence="2" id="KW-0051">Antiviral defense</keyword>
<dbReference type="InterPro" id="IPR043128">
    <property type="entry name" value="Rev_trsase/Diguanyl_cyclase"/>
</dbReference>
<evidence type="ECO:0000256" key="2">
    <source>
        <dbReference type="ARBA" id="ARBA00023118"/>
    </source>
</evidence>
<dbReference type="InterPro" id="IPR054767">
    <property type="entry name" value="Cas10-Cmr2_palm2"/>
</dbReference>
<dbReference type="Proteomes" id="UP000070620">
    <property type="component" value="Unassembled WGS sequence"/>
</dbReference>
<dbReference type="OrthoDB" id="442064at2"/>
<evidence type="ECO:0000313" key="5">
    <source>
        <dbReference type="Proteomes" id="UP000070620"/>
    </source>
</evidence>
<keyword evidence="1" id="KW-0547">Nucleotide-binding</keyword>
<accession>A0A136PKL3</accession>
<organism evidence="4 5">
    <name type="scientific">Micromonospora rosaria</name>
    <dbReference type="NCBI Taxonomy" id="47874"/>
    <lineage>
        <taxon>Bacteria</taxon>
        <taxon>Bacillati</taxon>
        <taxon>Actinomycetota</taxon>
        <taxon>Actinomycetes</taxon>
        <taxon>Micromonosporales</taxon>
        <taxon>Micromonosporaceae</taxon>
        <taxon>Micromonospora</taxon>
    </lineage>
</organism>
<protein>
    <recommendedName>
        <fullName evidence="3">Cas10/Cmr2 second palm domain-containing protein</fullName>
    </recommendedName>
</protein>
<name>A0A136PKL3_9ACTN</name>
<dbReference type="EMBL" id="LRQV01000142">
    <property type="protein sequence ID" value="KXK58952.1"/>
    <property type="molecule type" value="Genomic_DNA"/>
</dbReference>
<dbReference type="Pfam" id="PF22335">
    <property type="entry name" value="Cas10-Cmr2_palm2"/>
    <property type="match status" value="1"/>
</dbReference>
<evidence type="ECO:0000259" key="3">
    <source>
        <dbReference type="Pfam" id="PF22335"/>
    </source>
</evidence>
<gene>
    <name evidence="4" type="ORF">AWW66_26910</name>
</gene>
<sequence length="558" mass="59348">MTREPERREPGAGRHWVLIETGGNQAYIFGSNRLRHVVGASQLVHEVGTEWVRDAVTDAALSPDPVVMTASGKALLLVDSAAAGQAVIRAVTRRALTEAPGLRVTGVVGPGFDPTDDGAHEEARRDTYALHGRVRAARTDLVLRDRVFPWHRLCRDSGQPAAREEVYGSGEPAVPASAGMLARSGARNRARRRLRDRLGDRLAAVIPTHLDELRHGGWVAVVHADGNGVGGLFRTFAAHVAAVEKTDRVSVATHARYQRAVATQLDDATWDAVRDAVGELIDERPDENLTGRLLPIVVGGDDVTVACDAALAVPFVRSFAAAYARRTAAQPTLSAIARVATGHAGLTASAGIAVVKSHHPFATAYGLAEALTVSAKRFAPEGRTLAACDIHVAHTSTLRDLDQLRQYVRGDDGSPVARYAGPYLLDRAGDLPGELRHRGVDLLDEVDGWLGPDGWLSAAQAHALRDAADRSLAEYRHHLDLLLARAFDPRRARELLDVQPATAATADGPAGGSEAGPAGSDVAGPFLRLFDALHLRGLRLPTSDLPTPDAVPALARGA</sequence>
<dbReference type="Gene3D" id="3.30.70.270">
    <property type="match status" value="1"/>
</dbReference>
<evidence type="ECO:0000256" key="1">
    <source>
        <dbReference type="ARBA" id="ARBA00022741"/>
    </source>
</evidence>
<keyword evidence="5" id="KW-1185">Reference proteome</keyword>
<proteinExistence type="predicted"/>
<evidence type="ECO:0000313" key="4">
    <source>
        <dbReference type="EMBL" id="KXK58952.1"/>
    </source>
</evidence>
<dbReference type="GO" id="GO:0000166">
    <property type="term" value="F:nucleotide binding"/>
    <property type="evidence" value="ECO:0007669"/>
    <property type="project" value="UniProtKB-KW"/>
</dbReference>
<reference evidence="4 5" key="1">
    <citation type="submission" date="2016-01" db="EMBL/GenBank/DDBJ databases">
        <title>Whole genome sequence and analysis of Micromonospora rosaria DSM 803, which can produce antibacterial substance rosamicin.</title>
        <authorList>
            <person name="Yang H."/>
            <person name="He X."/>
            <person name="Zhu D."/>
        </authorList>
    </citation>
    <scope>NUCLEOTIDE SEQUENCE [LARGE SCALE GENOMIC DNA]</scope>
    <source>
        <strain evidence="4 5">DSM 803</strain>
    </source>
</reference>
<dbReference type="GO" id="GO:0051607">
    <property type="term" value="P:defense response to virus"/>
    <property type="evidence" value="ECO:0007669"/>
    <property type="project" value="UniProtKB-KW"/>
</dbReference>
<dbReference type="AlphaFoldDB" id="A0A136PKL3"/>
<comment type="caution">
    <text evidence="4">The sequence shown here is derived from an EMBL/GenBank/DDBJ whole genome shotgun (WGS) entry which is preliminary data.</text>
</comment>
<feature type="domain" description="Cas10/Cmr2 second palm" evidence="3">
    <location>
        <begin position="219"/>
        <end position="377"/>
    </location>
</feature>
<dbReference type="RefSeq" id="WP_067371898.1">
    <property type="nucleotide sequence ID" value="NZ_JBIUBN010000033.1"/>
</dbReference>